<feature type="region of interest" description="Disordered" evidence="1">
    <location>
        <begin position="1"/>
        <end position="21"/>
    </location>
</feature>
<evidence type="ECO:0000256" key="1">
    <source>
        <dbReference type="SAM" id="MobiDB-lite"/>
    </source>
</evidence>
<comment type="caution">
    <text evidence="2">The sequence shown here is derived from an EMBL/GenBank/DDBJ whole genome shotgun (WGS) entry which is preliminary data.</text>
</comment>
<dbReference type="EMBL" id="CAJVPP010000098">
    <property type="protein sequence ID" value="CAG8442513.1"/>
    <property type="molecule type" value="Genomic_DNA"/>
</dbReference>
<reference evidence="2" key="1">
    <citation type="submission" date="2021-06" db="EMBL/GenBank/DDBJ databases">
        <authorList>
            <person name="Kallberg Y."/>
            <person name="Tangrot J."/>
            <person name="Rosling A."/>
        </authorList>
    </citation>
    <scope>NUCLEOTIDE SEQUENCE</scope>
    <source>
        <strain evidence="2">87-6 pot B 2015</strain>
    </source>
</reference>
<evidence type="ECO:0000313" key="2">
    <source>
        <dbReference type="EMBL" id="CAG8442513.1"/>
    </source>
</evidence>
<keyword evidence="3" id="KW-1185">Reference proteome</keyword>
<proteinExistence type="predicted"/>
<evidence type="ECO:0000313" key="3">
    <source>
        <dbReference type="Proteomes" id="UP000789375"/>
    </source>
</evidence>
<gene>
    <name evidence="2" type="ORF">FMOSSE_LOCUS925</name>
</gene>
<feature type="compositionally biased region" description="Polar residues" evidence="1">
    <location>
        <begin position="1"/>
        <end position="13"/>
    </location>
</feature>
<accession>A0A9N8V9S2</accession>
<name>A0A9N8V9S2_FUNMO</name>
<sequence>MDISNELNFSNKPTSDKNKDSTEDISLNLTFLSWKEAELFLKKY</sequence>
<dbReference type="Proteomes" id="UP000789375">
    <property type="component" value="Unassembled WGS sequence"/>
</dbReference>
<dbReference type="AlphaFoldDB" id="A0A9N8V9S2"/>
<protein>
    <submittedName>
        <fullName evidence="2">7824_t:CDS:1</fullName>
    </submittedName>
</protein>
<organism evidence="2 3">
    <name type="scientific">Funneliformis mosseae</name>
    <name type="common">Endomycorrhizal fungus</name>
    <name type="synonym">Glomus mosseae</name>
    <dbReference type="NCBI Taxonomy" id="27381"/>
    <lineage>
        <taxon>Eukaryota</taxon>
        <taxon>Fungi</taxon>
        <taxon>Fungi incertae sedis</taxon>
        <taxon>Mucoromycota</taxon>
        <taxon>Glomeromycotina</taxon>
        <taxon>Glomeromycetes</taxon>
        <taxon>Glomerales</taxon>
        <taxon>Glomeraceae</taxon>
        <taxon>Funneliformis</taxon>
    </lineage>
</organism>